<protein>
    <recommendedName>
        <fullName evidence="1">Stage 0 sporulation protein A homolog</fullName>
    </recommendedName>
</protein>
<feature type="modified residue" description="4-aspartylphosphate" evidence="6">
    <location>
        <position position="54"/>
    </location>
</feature>
<evidence type="ECO:0000313" key="11">
    <source>
        <dbReference type="Proteomes" id="UP000199800"/>
    </source>
</evidence>
<proteinExistence type="predicted"/>
<gene>
    <name evidence="10" type="ORF">SAMN04487772_11724</name>
</gene>
<evidence type="ECO:0000256" key="6">
    <source>
        <dbReference type="PROSITE-ProRule" id="PRU00169"/>
    </source>
</evidence>
<dbReference type="SMART" id="SM00862">
    <property type="entry name" value="Trans_reg_C"/>
    <property type="match status" value="1"/>
</dbReference>
<evidence type="ECO:0000256" key="5">
    <source>
        <dbReference type="ARBA" id="ARBA00024867"/>
    </source>
</evidence>
<evidence type="ECO:0000259" key="9">
    <source>
        <dbReference type="PROSITE" id="PS51755"/>
    </source>
</evidence>
<evidence type="ECO:0000313" key="10">
    <source>
        <dbReference type="EMBL" id="SET37050.1"/>
    </source>
</evidence>
<keyword evidence="6" id="KW-0597">Phosphoprotein</keyword>
<keyword evidence="3 7" id="KW-0238">DNA-binding</keyword>
<keyword evidence="4" id="KW-0804">Transcription</keyword>
<dbReference type="GO" id="GO:0000976">
    <property type="term" value="F:transcription cis-regulatory region binding"/>
    <property type="evidence" value="ECO:0007669"/>
    <property type="project" value="TreeGrafter"/>
</dbReference>
<feature type="domain" description="Response regulatory" evidence="8">
    <location>
        <begin position="5"/>
        <end position="118"/>
    </location>
</feature>
<dbReference type="Gene3D" id="1.10.10.10">
    <property type="entry name" value="Winged helix-like DNA-binding domain superfamily/Winged helix DNA-binding domain"/>
    <property type="match status" value="1"/>
</dbReference>
<dbReference type="GO" id="GO:0032993">
    <property type="term" value="C:protein-DNA complex"/>
    <property type="evidence" value="ECO:0007669"/>
    <property type="project" value="TreeGrafter"/>
</dbReference>
<evidence type="ECO:0000256" key="1">
    <source>
        <dbReference type="ARBA" id="ARBA00018672"/>
    </source>
</evidence>
<dbReference type="InterPro" id="IPR001867">
    <property type="entry name" value="OmpR/PhoB-type_DNA-bd"/>
</dbReference>
<dbReference type="PROSITE" id="PS51755">
    <property type="entry name" value="OMPR_PHOB"/>
    <property type="match status" value="1"/>
</dbReference>
<dbReference type="STRING" id="29364.SAMN04487772_11724"/>
<dbReference type="Gene3D" id="3.40.50.2300">
    <property type="match status" value="1"/>
</dbReference>
<feature type="domain" description="OmpR/PhoB-type" evidence="9">
    <location>
        <begin position="133"/>
        <end position="232"/>
    </location>
</feature>
<dbReference type="SUPFAM" id="SSF52172">
    <property type="entry name" value="CheY-like"/>
    <property type="match status" value="1"/>
</dbReference>
<dbReference type="Pfam" id="PF00072">
    <property type="entry name" value="Response_reg"/>
    <property type="match status" value="1"/>
</dbReference>
<evidence type="ECO:0000256" key="4">
    <source>
        <dbReference type="ARBA" id="ARBA00023163"/>
    </source>
</evidence>
<dbReference type="SMART" id="SM00448">
    <property type="entry name" value="REC"/>
    <property type="match status" value="1"/>
</dbReference>
<feature type="DNA-binding region" description="OmpR/PhoB-type" evidence="7">
    <location>
        <begin position="133"/>
        <end position="232"/>
    </location>
</feature>
<keyword evidence="2" id="KW-0805">Transcription regulation</keyword>
<comment type="function">
    <text evidence="5">May play the central regulatory role in sporulation. It may be an element of the effector pathway responsible for the activation of sporulation genes in response to nutritional stress. Spo0A may act in concert with spo0H (a sigma factor) to control the expression of some genes that are critical to the sporulation process.</text>
</comment>
<accession>A0A1I0DWY8</accession>
<dbReference type="CDD" id="cd00383">
    <property type="entry name" value="trans_reg_C"/>
    <property type="match status" value="1"/>
</dbReference>
<dbReference type="PROSITE" id="PS50110">
    <property type="entry name" value="RESPONSE_REGULATORY"/>
    <property type="match status" value="1"/>
</dbReference>
<reference evidence="10 11" key="1">
    <citation type="submission" date="2016-10" db="EMBL/GenBank/DDBJ databases">
        <authorList>
            <person name="de Groot N.N."/>
        </authorList>
    </citation>
    <scope>NUCLEOTIDE SEQUENCE [LARGE SCALE GENOMIC DNA]</scope>
    <source>
        <strain evidence="10 11">DSM 1801</strain>
    </source>
</reference>
<dbReference type="PANTHER" id="PTHR48111:SF50">
    <property type="entry name" value="KDP OPERON TRANSCRIPTIONAL REGULATORY PROTEIN KDPE"/>
    <property type="match status" value="1"/>
</dbReference>
<dbReference type="OrthoDB" id="9802426at2"/>
<dbReference type="InterPro" id="IPR001789">
    <property type="entry name" value="Sig_transdc_resp-reg_receiver"/>
</dbReference>
<sequence>MNKQTILIVEDEQNQRNMMEELLADNQYKTLTASTGTEALTITTSHCPDLILLDIGLPDINGIDVIQEIRTWSNIPILVVSNHTLERDIVQALDSGADDYITKPFGTSELLARIRAAYRHCNFSEAYPKNKLSYPIQIHGLEIDFEKRLVKMDSKPIHFTQIEFKILRLLALNAGRVLSYETIMQSIWGPYADKNNRILRVNMANIRRKLEEDPSHPKYIFTVNGLGYRLLDEHE</sequence>
<evidence type="ECO:0000256" key="2">
    <source>
        <dbReference type="ARBA" id="ARBA00023015"/>
    </source>
</evidence>
<dbReference type="PANTHER" id="PTHR48111">
    <property type="entry name" value="REGULATOR OF RPOS"/>
    <property type="match status" value="1"/>
</dbReference>
<dbReference type="GO" id="GO:0000156">
    <property type="term" value="F:phosphorelay response regulator activity"/>
    <property type="evidence" value="ECO:0007669"/>
    <property type="project" value="TreeGrafter"/>
</dbReference>
<dbReference type="InterPro" id="IPR039420">
    <property type="entry name" value="WalR-like"/>
</dbReference>
<evidence type="ECO:0000256" key="3">
    <source>
        <dbReference type="ARBA" id="ARBA00023125"/>
    </source>
</evidence>
<dbReference type="Pfam" id="PF00486">
    <property type="entry name" value="Trans_reg_C"/>
    <property type="match status" value="1"/>
</dbReference>
<keyword evidence="11" id="KW-1185">Reference proteome</keyword>
<dbReference type="InterPro" id="IPR011006">
    <property type="entry name" value="CheY-like_superfamily"/>
</dbReference>
<dbReference type="AlphaFoldDB" id="A0A1I0DWY8"/>
<dbReference type="RefSeq" id="WP_092478296.1">
    <property type="nucleotide sequence ID" value="NZ_FOHN01000017.1"/>
</dbReference>
<dbReference type="InterPro" id="IPR036388">
    <property type="entry name" value="WH-like_DNA-bd_sf"/>
</dbReference>
<evidence type="ECO:0000259" key="8">
    <source>
        <dbReference type="PROSITE" id="PS50110"/>
    </source>
</evidence>
<dbReference type="GO" id="GO:0005829">
    <property type="term" value="C:cytosol"/>
    <property type="evidence" value="ECO:0007669"/>
    <property type="project" value="TreeGrafter"/>
</dbReference>
<dbReference type="GO" id="GO:0006355">
    <property type="term" value="P:regulation of DNA-templated transcription"/>
    <property type="evidence" value="ECO:0007669"/>
    <property type="project" value="InterPro"/>
</dbReference>
<organism evidence="10 11">
    <name type="scientific">[Clostridium] polysaccharolyticum</name>
    <dbReference type="NCBI Taxonomy" id="29364"/>
    <lineage>
        <taxon>Bacteria</taxon>
        <taxon>Bacillati</taxon>
        <taxon>Bacillota</taxon>
        <taxon>Clostridia</taxon>
        <taxon>Lachnospirales</taxon>
        <taxon>Lachnospiraceae</taxon>
    </lineage>
</organism>
<name>A0A1I0DWY8_9FIRM</name>
<dbReference type="Proteomes" id="UP000199800">
    <property type="component" value="Unassembled WGS sequence"/>
</dbReference>
<dbReference type="EMBL" id="FOHN01000017">
    <property type="protein sequence ID" value="SET37050.1"/>
    <property type="molecule type" value="Genomic_DNA"/>
</dbReference>
<evidence type="ECO:0000256" key="7">
    <source>
        <dbReference type="PROSITE-ProRule" id="PRU01091"/>
    </source>
</evidence>